<dbReference type="InterPro" id="IPR023213">
    <property type="entry name" value="CAT-like_dom_sf"/>
</dbReference>
<dbReference type="SUPFAM" id="SSF52777">
    <property type="entry name" value="CoA-dependent acyltransferases"/>
    <property type="match status" value="1"/>
</dbReference>
<dbReference type="RefSeq" id="WP_093389760.1">
    <property type="nucleotide sequence ID" value="NZ_FOTW01000022.1"/>
</dbReference>
<protein>
    <submittedName>
        <fullName evidence="1">Chloramphenicol acetyltransferase</fullName>
    </submittedName>
</protein>
<accession>A0A1I4RFL3</accession>
<sequence>MKNFEHRRDRFELFAGFDNPRINLGMALTLPDFRPFCKARQLPPFHFFLYCLLDSVQSIDNFLYRVHDGEVIKIEQFYGSYTVLNQDNNLNYARFVRSPDLAEFVERSVAAGRVAQASRALINTGADLSPREMRDNVYNTCLPWLDLTAIEHPLYRHHEADIPLIAWGRFSAPAGATLTLPFSIQAHHGFVDGYHVHRLTERLAARIAELIG</sequence>
<dbReference type="Pfam" id="PF00302">
    <property type="entry name" value="CAT"/>
    <property type="match status" value="1"/>
</dbReference>
<dbReference type="PANTHER" id="PTHR38474">
    <property type="entry name" value="SLR0299 PROTEIN"/>
    <property type="match status" value="1"/>
</dbReference>
<dbReference type="GO" id="GO:0008811">
    <property type="term" value="F:chloramphenicol O-acetyltransferase activity"/>
    <property type="evidence" value="ECO:0007669"/>
    <property type="project" value="InterPro"/>
</dbReference>
<dbReference type="EMBL" id="FOTW01000022">
    <property type="protein sequence ID" value="SFM50713.1"/>
    <property type="molecule type" value="Genomic_DNA"/>
</dbReference>
<dbReference type="InterPro" id="IPR001707">
    <property type="entry name" value="Cmp_AcTrfase"/>
</dbReference>
<dbReference type="SMART" id="SM01059">
    <property type="entry name" value="CAT"/>
    <property type="match status" value="1"/>
</dbReference>
<keyword evidence="2" id="KW-1185">Reference proteome</keyword>
<keyword evidence="1" id="KW-0808">Transferase</keyword>
<gene>
    <name evidence="1" type="ORF">SAMN02982985_04296</name>
</gene>
<organism evidence="1 2">
    <name type="scientific">Rugamonas rubra</name>
    <dbReference type="NCBI Taxonomy" id="758825"/>
    <lineage>
        <taxon>Bacteria</taxon>
        <taxon>Pseudomonadati</taxon>
        <taxon>Pseudomonadota</taxon>
        <taxon>Betaproteobacteria</taxon>
        <taxon>Burkholderiales</taxon>
        <taxon>Oxalobacteraceae</taxon>
        <taxon>Telluria group</taxon>
        <taxon>Rugamonas</taxon>
    </lineage>
</organism>
<dbReference type="Proteomes" id="UP000199470">
    <property type="component" value="Unassembled WGS sequence"/>
</dbReference>
<dbReference type="Gene3D" id="3.30.559.10">
    <property type="entry name" value="Chloramphenicol acetyltransferase-like domain"/>
    <property type="match status" value="1"/>
</dbReference>
<dbReference type="STRING" id="758825.SAMN02982985_04296"/>
<dbReference type="PANTHER" id="PTHR38474:SF1">
    <property type="entry name" value="SLR0299 PROTEIN"/>
    <property type="match status" value="1"/>
</dbReference>
<dbReference type="AlphaFoldDB" id="A0A1I4RFL3"/>
<evidence type="ECO:0000313" key="2">
    <source>
        <dbReference type="Proteomes" id="UP000199470"/>
    </source>
</evidence>
<dbReference type="OrthoDB" id="9801766at2"/>
<reference evidence="1 2" key="1">
    <citation type="submission" date="2016-10" db="EMBL/GenBank/DDBJ databases">
        <authorList>
            <person name="de Groot N.N."/>
        </authorList>
    </citation>
    <scope>NUCLEOTIDE SEQUENCE [LARGE SCALE GENOMIC DNA]</scope>
    <source>
        <strain evidence="1 2">ATCC 43154</strain>
    </source>
</reference>
<evidence type="ECO:0000313" key="1">
    <source>
        <dbReference type="EMBL" id="SFM50713.1"/>
    </source>
</evidence>
<proteinExistence type="predicted"/>
<name>A0A1I4RFL3_9BURK</name>